<sequence length="47" mass="5281">MCIVGKPLSAYFDPTTPPKKDMDAGMTQFYSITLQEANKMIQTLKIN</sequence>
<proteinExistence type="predicted"/>
<dbReference type="VEuPathDB" id="FungiDB:VP01_1065g9"/>
<name>A0A0L6VU25_9BASI</name>
<dbReference type="AlphaFoldDB" id="A0A0L6VU25"/>
<evidence type="ECO:0000313" key="2">
    <source>
        <dbReference type="Proteomes" id="UP000037035"/>
    </source>
</evidence>
<keyword evidence="2" id="KW-1185">Reference proteome</keyword>
<dbReference type="Proteomes" id="UP000037035">
    <property type="component" value="Unassembled WGS sequence"/>
</dbReference>
<organism evidence="1 2">
    <name type="scientific">Puccinia sorghi</name>
    <dbReference type="NCBI Taxonomy" id="27349"/>
    <lineage>
        <taxon>Eukaryota</taxon>
        <taxon>Fungi</taxon>
        <taxon>Dikarya</taxon>
        <taxon>Basidiomycota</taxon>
        <taxon>Pucciniomycotina</taxon>
        <taxon>Pucciniomycetes</taxon>
        <taxon>Pucciniales</taxon>
        <taxon>Pucciniaceae</taxon>
        <taxon>Puccinia</taxon>
    </lineage>
</organism>
<dbReference type="EMBL" id="LAVV01000732">
    <property type="protein sequence ID" value="KNZ64112.1"/>
    <property type="molecule type" value="Genomic_DNA"/>
</dbReference>
<reference evidence="1 2" key="1">
    <citation type="submission" date="2015-08" db="EMBL/GenBank/DDBJ databases">
        <title>Next Generation Sequencing and Analysis of the Genome of Puccinia sorghi L Schw, the Causal Agent of Maize Common Rust.</title>
        <authorList>
            <person name="Rochi L."/>
            <person name="Burguener G."/>
            <person name="Darino M."/>
            <person name="Turjanski A."/>
            <person name="Kreff E."/>
            <person name="Dieguez M.J."/>
            <person name="Sacco F."/>
        </authorList>
    </citation>
    <scope>NUCLEOTIDE SEQUENCE [LARGE SCALE GENOMIC DNA]</scope>
    <source>
        <strain evidence="1 2">RO10H11247</strain>
    </source>
</reference>
<evidence type="ECO:0000313" key="1">
    <source>
        <dbReference type="EMBL" id="KNZ64112.1"/>
    </source>
</evidence>
<protein>
    <submittedName>
        <fullName evidence="1">Uncharacterized protein</fullName>
    </submittedName>
</protein>
<gene>
    <name evidence="1" type="ORF">VP01_1065g9</name>
</gene>
<accession>A0A0L6VU25</accession>
<comment type="caution">
    <text evidence="1">The sequence shown here is derived from an EMBL/GenBank/DDBJ whole genome shotgun (WGS) entry which is preliminary data.</text>
</comment>